<proteinExistence type="inferred from homology"/>
<dbReference type="InterPro" id="IPR001314">
    <property type="entry name" value="Peptidase_S1A"/>
</dbReference>
<accession>A0A7S1YK16</accession>
<evidence type="ECO:0000256" key="4">
    <source>
        <dbReference type="ARBA" id="ARBA00023180"/>
    </source>
</evidence>
<keyword evidence="5" id="KW-0645">Protease</keyword>
<evidence type="ECO:0000259" key="8">
    <source>
        <dbReference type="PROSITE" id="PS50240"/>
    </source>
</evidence>
<dbReference type="AlphaFoldDB" id="A0A7S1YK16"/>
<feature type="signal peptide" evidence="7">
    <location>
        <begin position="1"/>
        <end position="20"/>
    </location>
</feature>
<dbReference type="PROSITE" id="PS00135">
    <property type="entry name" value="TRYPSIN_SER"/>
    <property type="match status" value="1"/>
</dbReference>
<dbReference type="PROSITE" id="PS00134">
    <property type="entry name" value="TRYPSIN_HIS"/>
    <property type="match status" value="1"/>
</dbReference>
<dbReference type="PANTHER" id="PTHR24276:SF98">
    <property type="entry name" value="FI18310P1-RELATED"/>
    <property type="match status" value="1"/>
</dbReference>
<dbReference type="Gene3D" id="2.40.10.10">
    <property type="entry name" value="Trypsin-like serine proteases"/>
    <property type="match status" value="1"/>
</dbReference>
<dbReference type="PRINTS" id="PR00722">
    <property type="entry name" value="CHYMOTRYPSIN"/>
</dbReference>
<protein>
    <recommendedName>
        <fullName evidence="8">Peptidase S1 domain-containing protein</fullName>
    </recommendedName>
</protein>
<dbReference type="InterPro" id="IPR033116">
    <property type="entry name" value="TRYPSIN_SER"/>
</dbReference>
<dbReference type="FunFam" id="2.40.10.10:FF:000002">
    <property type="entry name" value="Transmembrane protease serine"/>
    <property type="match status" value="1"/>
</dbReference>
<keyword evidence="4" id="KW-0325">Glycoprotein</keyword>
<keyword evidence="2" id="KW-0843">Virulence</keyword>
<dbReference type="GO" id="GO:0006508">
    <property type="term" value="P:proteolysis"/>
    <property type="evidence" value="ECO:0007669"/>
    <property type="project" value="UniProtKB-KW"/>
</dbReference>
<dbReference type="InterPro" id="IPR043504">
    <property type="entry name" value="Peptidase_S1_PA_chymotrypsin"/>
</dbReference>
<keyword evidence="5" id="KW-0378">Hydrolase</keyword>
<dbReference type="InterPro" id="IPR050430">
    <property type="entry name" value="Peptidase_S1"/>
</dbReference>
<sequence>MESVVLRCLVGALLIASNDGSGLRKKPPEVEMTDFVLGGDQSDEIRMGSSLVDLGLSRIVGGYEADVGEYPFFAEWGQSFCGGALVTEDVVLTAAHCEEFIGVNTMYIGGVESTADIATGNPLGGVRATIEQRAIHPLYDRATLKYDLTLLKLTKKVTDRAPLSINSDDDYPSPGQDLIVMGYGRETEGSSFLPDRLNEVTVQKTSDEKCTDQYGPLPFDVMFCAGVEGGGKDSCQGDSGGPIITRDPFGTMKLVGVVSWGYGCARAEAHGVYARVSAVHNWIKDTACGTLESADDAFCGRPTPSTTDIPTASPVLSDTDAPTTSVQDTPSPSSSSSPSAPTMSLAPSTTYTPTTGSLSPANPTANCDDLEGTFTVDGGVGDKDCEWLKTDGNPRYKFLCNFISVASICRGFCDACHYFEE</sequence>
<feature type="domain" description="Peptidase S1" evidence="8">
    <location>
        <begin position="59"/>
        <end position="288"/>
    </location>
</feature>
<comment type="similarity">
    <text evidence="1">Belongs to the peptidase S1 family.</text>
</comment>
<dbReference type="PANTHER" id="PTHR24276">
    <property type="entry name" value="POLYSERASE-RELATED"/>
    <property type="match status" value="1"/>
</dbReference>
<dbReference type="PROSITE" id="PS50240">
    <property type="entry name" value="TRYPSIN_DOM"/>
    <property type="match status" value="1"/>
</dbReference>
<evidence type="ECO:0000313" key="9">
    <source>
        <dbReference type="EMBL" id="CAD9305210.1"/>
    </source>
</evidence>
<feature type="compositionally biased region" description="Polar residues" evidence="6">
    <location>
        <begin position="303"/>
        <end position="316"/>
    </location>
</feature>
<gene>
    <name evidence="9" type="ORF">GOCE00092_LOCUS23934</name>
</gene>
<keyword evidence="3" id="KW-1015">Disulfide bond</keyword>
<dbReference type="SUPFAM" id="SSF50494">
    <property type="entry name" value="Trypsin-like serine proteases"/>
    <property type="match status" value="1"/>
</dbReference>
<dbReference type="EMBL" id="HBGK01045431">
    <property type="protein sequence ID" value="CAD9305210.1"/>
    <property type="molecule type" value="Transcribed_RNA"/>
</dbReference>
<feature type="compositionally biased region" description="Low complexity" evidence="6">
    <location>
        <begin position="322"/>
        <end position="350"/>
    </location>
</feature>
<dbReference type="CDD" id="cd00190">
    <property type="entry name" value="Tryp_SPc"/>
    <property type="match status" value="1"/>
</dbReference>
<evidence type="ECO:0000256" key="7">
    <source>
        <dbReference type="SAM" id="SignalP"/>
    </source>
</evidence>
<organism evidence="9">
    <name type="scientific">Grammatophora oceanica</name>
    <dbReference type="NCBI Taxonomy" id="210454"/>
    <lineage>
        <taxon>Eukaryota</taxon>
        <taxon>Sar</taxon>
        <taxon>Stramenopiles</taxon>
        <taxon>Ochrophyta</taxon>
        <taxon>Bacillariophyta</taxon>
        <taxon>Fragilariophyceae</taxon>
        <taxon>Fragilariophycidae</taxon>
        <taxon>Rhabdonematales</taxon>
        <taxon>Grammatophoraceae</taxon>
        <taxon>Grammatophora</taxon>
    </lineage>
</organism>
<evidence type="ECO:0000256" key="2">
    <source>
        <dbReference type="ARBA" id="ARBA00023026"/>
    </source>
</evidence>
<feature type="chain" id="PRO_5030532939" description="Peptidase S1 domain-containing protein" evidence="7">
    <location>
        <begin position="21"/>
        <end position="421"/>
    </location>
</feature>
<dbReference type="InterPro" id="IPR009003">
    <property type="entry name" value="Peptidase_S1_PA"/>
</dbReference>
<reference evidence="9" key="1">
    <citation type="submission" date="2021-01" db="EMBL/GenBank/DDBJ databases">
        <authorList>
            <person name="Corre E."/>
            <person name="Pelletier E."/>
            <person name="Niang G."/>
            <person name="Scheremetjew M."/>
            <person name="Finn R."/>
            <person name="Kale V."/>
            <person name="Holt S."/>
            <person name="Cochrane G."/>
            <person name="Meng A."/>
            <person name="Brown T."/>
            <person name="Cohen L."/>
        </authorList>
    </citation>
    <scope>NUCLEOTIDE SEQUENCE</scope>
    <source>
        <strain evidence="9">CCMP 410</strain>
    </source>
</reference>
<keyword evidence="5" id="KW-0720">Serine protease</keyword>
<evidence type="ECO:0000256" key="3">
    <source>
        <dbReference type="ARBA" id="ARBA00023157"/>
    </source>
</evidence>
<keyword evidence="7" id="KW-0732">Signal</keyword>
<dbReference type="InterPro" id="IPR018114">
    <property type="entry name" value="TRYPSIN_HIS"/>
</dbReference>
<dbReference type="SMART" id="SM00020">
    <property type="entry name" value="Tryp_SPc"/>
    <property type="match status" value="1"/>
</dbReference>
<dbReference type="GO" id="GO:0004252">
    <property type="term" value="F:serine-type endopeptidase activity"/>
    <property type="evidence" value="ECO:0007669"/>
    <property type="project" value="InterPro"/>
</dbReference>
<feature type="region of interest" description="Disordered" evidence="6">
    <location>
        <begin position="299"/>
        <end position="363"/>
    </location>
</feature>
<dbReference type="Pfam" id="PF00089">
    <property type="entry name" value="Trypsin"/>
    <property type="match status" value="1"/>
</dbReference>
<evidence type="ECO:0000256" key="5">
    <source>
        <dbReference type="RuleBase" id="RU363034"/>
    </source>
</evidence>
<name>A0A7S1YK16_9STRA</name>
<dbReference type="InterPro" id="IPR001254">
    <property type="entry name" value="Trypsin_dom"/>
</dbReference>
<evidence type="ECO:0000256" key="1">
    <source>
        <dbReference type="ARBA" id="ARBA00007664"/>
    </source>
</evidence>
<feature type="compositionally biased region" description="Polar residues" evidence="6">
    <location>
        <begin position="351"/>
        <end position="363"/>
    </location>
</feature>
<evidence type="ECO:0000256" key="6">
    <source>
        <dbReference type="SAM" id="MobiDB-lite"/>
    </source>
</evidence>